<accession>A0A3B1B381</accession>
<gene>
    <name evidence="1" type="ORF">MNBD_GAMMA25-308</name>
</gene>
<sequence>MLPFLSVKAVEMESQVRQVSYLLWRQPELSSQNPDNDFLELYRYQARVELRPDIKFIGTHYQLMLKPRLSYDYWWHKVGAAEESGDSQGDIYLNEGMIQFEITPDAFIVYGRENLQWGPSYLRTPSNPFFRDNGQDNPKKEIEGKDFFKVIYLPNDWFTMSIIGLLEPGGMKSETAPIETDFRRQNALKLDLLGVNYNASLILSRQDGGNEFVGGHAQGTATDAVLIYFDAAVYRGHTALYPRLDSSHPLGGDFVRQYDNNTKQYFIGVTGISYTLENSATLSLEYLYNGIGYNDSEAEAYYFLRQNAADNIHSEFSDLARANLGASLDPGLKLLRRHYLFFQYALNEMGEKLSYTLRWTINMDDHSDMFTLITEYAYNDYLEFFVIGDVNQGSSNSEFTSLLRNDLMLGFEYTF</sequence>
<protein>
    <recommendedName>
        <fullName evidence="2">Alginate export domain-containing protein</fullName>
    </recommendedName>
</protein>
<evidence type="ECO:0000313" key="1">
    <source>
        <dbReference type="EMBL" id="VAX10592.1"/>
    </source>
</evidence>
<proteinExistence type="predicted"/>
<reference evidence="1" key="1">
    <citation type="submission" date="2018-06" db="EMBL/GenBank/DDBJ databases">
        <authorList>
            <person name="Zhirakovskaya E."/>
        </authorList>
    </citation>
    <scope>NUCLEOTIDE SEQUENCE</scope>
</reference>
<dbReference type="AlphaFoldDB" id="A0A3B1B381"/>
<organism evidence="1">
    <name type="scientific">hydrothermal vent metagenome</name>
    <dbReference type="NCBI Taxonomy" id="652676"/>
    <lineage>
        <taxon>unclassified sequences</taxon>
        <taxon>metagenomes</taxon>
        <taxon>ecological metagenomes</taxon>
    </lineage>
</organism>
<name>A0A3B1B381_9ZZZZ</name>
<dbReference type="EMBL" id="UOFY01000052">
    <property type="protein sequence ID" value="VAX10592.1"/>
    <property type="molecule type" value="Genomic_DNA"/>
</dbReference>
<evidence type="ECO:0008006" key="2">
    <source>
        <dbReference type="Google" id="ProtNLM"/>
    </source>
</evidence>